<reference evidence="2 3" key="1">
    <citation type="submission" date="2024-06" db="EMBL/GenBank/DDBJ databases">
        <title>Genomic Encyclopedia of Type Strains, Phase IV (KMG-IV): sequencing the most valuable type-strain genomes for metagenomic binning, comparative biology and taxonomic classification.</title>
        <authorList>
            <person name="Goeker M."/>
        </authorList>
    </citation>
    <scope>NUCLEOTIDE SEQUENCE [LARGE SCALE GENOMIC DNA]</scope>
    <source>
        <strain evidence="2 3">DSM 27865</strain>
    </source>
</reference>
<organism evidence="2 3">
    <name type="scientific">Aquamicrobium terrae</name>
    <dbReference type="NCBI Taxonomy" id="1324945"/>
    <lineage>
        <taxon>Bacteria</taxon>
        <taxon>Pseudomonadati</taxon>
        <taxon>Pseudomonadota</taxon>
        <taxon>Alphaproteobacteria</taxon>
        <taxon>Hyphomicrobiales</taxon>
        <taxon>Phyllobacteriaceae</taxon>
        <taxon>Aquamicrobium</taxon>
    </lineage>
</organism>
<name>A0ABV2N7E5_9HYPH</name>
<gene>
    <name evidence="2" type="ORF">ABID37_004961</name>
</gene>
<feature type="domain" description="FAS1-like dehydratase" evidence="1">
    <location>
        <begin position="15"/>
        <end position="168"/>
    </location>
</feature>
<protein>
    <recommendedName>
        <fullName evidence="1">FAS1-like dehydratase domain-containing protein</fullName>
    </recommendedName>
</protein>
<dbReference type="RefSeq" id="WP_354199632.1">
    <property type="nucleotide sequence ID" value="NZ_JBEPML010000028.1"/>
</dbReference>
<dbReference type="Pfam" id="PF13452">
    <property type="entry name" value="FAS1_DH_region"/>
    <property type="match status" value="1"/>
</dbReference>
<evidence type="ECO:0000313" key="3">
    <source>
        <dbReference type="Proteomes" id="UP001549076"/>
    </source>
</evidence>
<dbReference type="InterPro" id="IPR029069">
    <property type="entry name" value="HotDog_dom_sf"/>
</dbReference>
<dbReference type="Gene3D" id="3.10.129.10">
    <property type="entry name" value="Hotdog Thioesterase"/>
    <property type="match status" value="1"/>
</dbReference>
<evidence type="ECO:0000259" key="1">
    <source>
        <dbReference type="Pfam" id="PF13452"/>
    </source>
</evidence>
<keyword evidence="3" id="KW-1185">Reference proteome</keyword>
<proteinExistence type="predicted"/>
<dbReference type="InterPro" id="IPR039569">
    <property type="entry name" value="FAS1-like_DH_region"/>
</dbReference>
<sequence length="179" mass="19637">MSTMENSLLTPEVKAFVGVQSTEEIACDVVERGAVRRFVQASLDDDPLFHDIAAAGRHGGPVAPALFPASMFRRDFGSEDILLERALDPDFDGLVGSATQGLPPLPLPPTSLLNGGTEVEIFSYVRHGEQVKARSRYENIYEKAGKSGPILFVEIVTDYVNQAGTPLIRVRKTQIRRRI</sequence>
<dbReference type="SUPFAM" id="SSF54637">
    <property type="entry name" value="Thioesterase/thiol ester dehydrase-isomerase"/>
    <property type="match status" value="1"/>
</dbReference>
<dbReference type="EMBL" id="JBEPML010000028">
    <property type="protein sequence ID" value="MET3794721.1"/>
    <property type="molecule type" value="Genomic_DNA"/>
</dbReference>
<evidence type="ECO:0000313" key="2">
    <source>
        <dbReference type="EMBL" id="MET3794721.1"/>
    </source>
</evidence>
<accession>A0ABV2N7E5</accession>
<dbReference type="Proteomes" id="UP001549076">
    <property type="component" value="Unassembled WGS sequence"/>
</dbReference>
<comment type="caution">
    <text evidence="2">The sequence shown here is derived from an EMBL/GenBank/DDBJ whole genome shotgun (WGS) entry which is preliminary data.</text>
</comment>